<evidence type="ECO:0000313" key="2">
    <source>
        <dbReference type="EMBL" id="GEB56553.1"/>
    </source>
</evidence>
<dbReference type="AlphaFoldDB" id="A0A4Y3RIN7"/>
<organism evidence="2 3">
    <name type="scientific">Streptomyces gardneri</name>
    <dbReference type="NCBI Taxonomy" id="66892"/>
    <lineage>
        <taxon>Bacteria</taxon>
        <taxon>Bacillati</taxon>
        <taxon>Actinomycetota</taxon>
        <taxon>Actinomycetes</taxon>
        <taxon>Kitasatosporales</taxon>
        <taxon>Streptomycetaceae</taxon>
        <taxon>Streptomyces</taxon>
    </lineage>
</organism>
<name>A0A4Y3RIN7_9ACTN</name>
<sequence length="349" mass="37432">MADTIEGLSREIASLRDALLKDRVDNSDPKNPKTVVSELKEYLVLKSPKIATEEWIKTQFTADFFKKIDDMHQELTKAKKTEWMEAAGLGSFAASLEKFHEGNAWWPVYLVSGFLSLAVPAFLIALAMNLTAFQRTIQGGIFNLLSKIKPSLEGKILARPEGGGIIPRPQLAADVRARENSVLSGLAALPQNADFSGLRTQLEGINPLLATFNQHAPAFNKEFRKLPSESKATKAGLGVKAVADAITGVNHEAMAPIATGMGKITDAVKLSDPKKTSKFADAIGKLKTSMTGLEVDKVPTMATFQNAANAAKELAQHTGTLSGRMRDFATAVRDLNREMGGGGSAPAAA</sequence>
<dbReference type="EMBL" id="BJMN01000012">
    <property type="protein sequence ID" value="GEB56553.1"/>
    <property type="molecule type" value="Genomic_DNA"/>
</dbReference>
<dbReference type="Proteomes" id="UP000315226">
    <property type="component" value="Unassembled WGS sequence"/>
</dbReference>
<protein>
    <submittedName>
        <fullName evidence="2">Uncharacterized protein</fullName>
    </submittedName>
</protein>
<dbReference type="RefSeq" id="WP_141295729.1">
    <property type="nucleotide sequence ID" value="NZ_BJMN01000012.1"/>
</dbReference>
<dbReference type="OrthoDB" id="4337804at2"/>
<evidence type="ECO:0000313" key="3">
    <source>
        <dbReference type="Proteomes" id="UP000315226"/>
    </source>
</evidence>
<keyword evidence="1" id="KW-1133">Transmembrane helix</keyword>
<keyword evidence="1" id="KW-0812">Transmembrane</keyword>
<feature type="transmembrane region" description="Helical" evidence="1">
    <location>
        <begin position="106"/>
        <end position="128"/>
    </location>
</feature>
<reference evidence="2 3" key="1">
    <citation type="submission" date="2019-06" db="EMBL/GenBank/DDBJ databases">
        <title>Whole genome shotgun sequence of Streptomyces gardneri NBRC 12865.</title>
        <authorList>
            <person name="Hosoyama A."/>
            <person name="Uohara A."/>
            <person name="Ohji S."/>
            <person name="Ichikawa N."/>
        </authorList>
    </citation>
    <scope>NUCLEOTIDE SEQUENCE [LARGE SCALE GENOMIC DNA]</scope>
    <source>
        <strain evidence="2 3">NBRC 12865</strain>
    </source>
</reference>
<proteinExistence type="predicted"/>
<gene>
    <name evidence="2" type="ORF">SGA01_21580</name>
</gene>
<keyword evidence="1" id="KW-0472">Membrane</keyword>
<comment type="caution">
    <text evidence="2">The sequence shown here is derived from an EMBL/GenBank/DDBJ whole genome shotgun (WGS) entry which is preliminary data.</text>
</comment>
<keyword evidence="3" id="KW-1185">Reference proteome</keyword>
<evidence type="ECO:0000256" key="1">
    <source>
        <dbReference type="SAM" id="Phobius"/>
    </source>
</evidence>
<accession>A0A4Y3RIN7</accession>